<comment type="similarity">
    <text evidence="1">Belongs to the Nre family.</text>
</comment>
<dbReference type="PANTHER" id="PTHR38136:SF2">
    <property type="entry name" value="DNA REPAIR PROTEIN"/>
    <property type="match status" value="1"/>
</dbReference>
<sequence length="410" mass="46598">MKNLYAFSETNEENICNVCHGLARLCKLSTCPLYRGLFRETLAEKLSGRQLSGPSPPTFLVGEKGYPRVALGSALVYADDINPALLESPSKWLDFSVNELLRLRLSLLLGLTITHVKTPINRRDLLTTLQESAASVKPVDFEITTAGSVKTLPGFSIRTAPYGPSARVEKVKLMGNVSIPRKVDSYLNDPYVKAEETLTSLYKAGHDEYYLTRLFSAGLLGTARQRKLVPTEWSITAVDDILSKQLYKQVRQYSIINEYRVTSYSAVENSATVVLTPTPWMYELLEGWLRYMDKPPYSDHEILRPRKTYAENTGGAYYAVRFSLLRHLADRREQCGAIVFFEIKPGWVPLGVWRFREIVKKALEQRTERFQSLDEALAHIEPHLSIPLHVYLKQSSLIPLLRKQQKIDIQ</sequence>
<name>A0A7C4E2E4_CALS0</name>
<proteinExistence type="inferred from homology"/>
<dbReference type="Pfam" id="PF04894">
    <property type="entry name" value="Nre_N"/>
    <property type="match status" value="1"/>
</dbReference>
<protein>
    <recommendedName>
        <fullName evidence="1">DNA repair protein</fullName>
    </recommendedName>
</protein>
<dbReference type="EMBL" id="DTAD01000084">
    <property type="protein sequence ID" value="HGN91018.1"/>
    <property type="molecule type" value="Genomic_DNA"/>
</dbReference>
<evidence type="ECO:0000256" key="1">
    <source>
        <dbReference type="HAMAP-Rule" id="MF_02096"/>
    </source>
</evidence>
<dbReference type="PANTHER" id="PTHR38136">
    <property type="entry name" value="DNA REPAIR PROTEIN"/>
    <property type="match status" value="1"/>
</dbReference>
<comment type="caution">
    <text evidence="4">The sequence shown here is derived from an EMBL/GenBank/DDBJ whole genome shotgun (WGS) entry which is preliminary data.</text>
</comment>
<comment type="function">
    <text evidence="1">Involved in DNA damage repair.</text>
</comment>
<feature type="domain" description="Archaeal Nre N-terminal" evidence="2">
    <location>
        <begin position="25"/>
        <end position="290"/>
    </location>
</feature>
<dbReference type="GO" id="GO:0006281">
    <property type="term" value="P:DNA repair"/>
    <property type="evidence" value="ECO:0007669"/>
    <property type="project" value="UniProtKB-UniRule"/>
</dbReference>
<keyword evidence="1" id="KW-0234">DNA repair</keyword>
<comment type="caution">
    <text evidence="1">Lacks conserved residue(s) required for the propagation of feature annotation.</text>
</comment>
<dbReference type="InterPro" id="IPR033167">
    <property type="entry name" value="Nre"/>
</dbReference>
<dbReference type="AlphaFoldDB" id="A0A7C4E2E4"/>
<evidence type="ECO:0000259" key="3">
    <source>
        <dbReference type="Pfam" id="PF04895"/>
    </source>
</evidence>
<keyword evidence="1" id="KW-0227">DNA damage</keyword>
<accession>A0A7C4E2E4</accession>
<dbReference type="InterPro" id="IPR006979">
    <property type="entry name" value="Nre_C"/>
</dbReference>
<gene>
    <name evidence="4" type="ORF">ENT82_07865</name>
</gene>
<reference evidence="4" key="1">
    <citation type="journal article" date="2020" name="mSystems">
        <title>Genome- and Community-Level Interaction Insights into Carbon Utilization and Element Cycling Functions of Hydrothermarchaeota in Hydrothermal Sediment.</title>
        <authorList>
            <person name="Zhou Z."/>
            <person name="Liu Y."/>
            <person name="Xu W."/>
            <person name="Pan J."/>
            <person name="Luo Z.H."/>
            <person name="Li M."/>
        </authorList>
    </citation>
    <scope>NUCLEOTIDE SEQUENCE [LARGE SCALE GENOMIC DNA]</scope>
    <source>
        <strain evidence="4">SpSt-613</strain>
    </source>
</reference>
<feature type="domain" description="Archaeal Nre C-terminal" evidence="3">
    <location>
        <begin position="304"/>
        <end position="408"/>
    </location>
</feature>
<dbReference type="HAMAP" id="MF_02096">
    <property type="entry name" value="Nre"/>
    <property type="match status" value="1"/>
</dbReference>
<dbReference type="Pfam" id="PF04895">
    <property type="entry name" value="Nre_C"/>
    <property type="match status" value="1"/>
</dbReference>
<dbReference type="InterPro" id="IPR006978">
    <property type="entry name" value="Nre_N"/>
</dbReference>
<evidence type="ECO:0000259" key="2">
    <source>
        <dbReference type="Pfam" id="PF04894"/>
    </source>
</evidence>
<evidence type="ECO:0000313" key="4">
    <source>
        <dbReference type="EMBL" id="HGN91018.1"/>
    </source>
</evidence>
<organism evidence="4">
    <name type="scientific">Caldiarchaeum subterraneum</name>
    <dbReference type="NCBI Taxonomy" id="311458"/>
    <lineage>
        <taxon>Archaea</taxon>
        <taxon>Nitrososphaerota</taxon>
        <taxon>Candidatus Caldarchaeales</taxon>
        <taxon>Candidatus Caldarchaeaceae</taxon>
        <taxon>Candidatus Caldarchaeum</taxon>
    </lineage>
</organism>